<comment type="caution">
    <text evidence="9">The sequence shown here is derived from an EMBL/GenBank/DDBJ whole genome shotgun (WGS) entry which is preliminary data.</text>
</comment>
<dbReference type="PANTHER" id="PTHR11142">
    <property type="entry name" value="PSEUDOURIDYLATE SYNTHASE"/>
    <property type="match status" value="1"/>
</dbReference>
<comment type="caution">
    <text evidence="4">Lacks conserved residue(s) required for the propagation of feature annotation.</text>
</comment>
<feature type="active site" description="Nucleophile" evidence="4 5">
    <location>
        <position position="52"/>
    </location>
</feature>
<feature type="binding site" evidence="4 6">
    <location>
        <position position="110"/>
    </location>
    <ligand>
        <name>substrate</name>
    </ligand>
</feature>
<gene>
    <name evidence="4 9" type="primary">truA</name>
    <name evidence="9" type="ORF">GMST_41980</name>
</gene>
<comment type="subunit">
    <text evidence="4">Homodimer.</text>
</comment>
<dbReference type="InterPro" id="IPR001406">
    <property type="entry name" value="PsdUridine_synth_TruA"/>
</dbReference>
<dbReference type="GO" id="GO:0031119">
    <property type="term" value="P:tRNA pseudouridine synthesis"/>
    <property type="evidence" value="ECO:0007669"/>
    <property type="project" value="UniProtKB-UniRule"/>
</dbReference>
<dbReference type="RefSeq" id="WP_183356658.1">
    <property type="nucleotide sequence ID" value="NZ_BLXX01000021.1"/>
</dbReference>
<dbReference type="InterPro" id="IPR020094">
    <property type="entry name" value="TruA/RsuA/RluB/E/F_N"/>
</dbReference>
<reference evidence="10" key="1">
    <citation type="submission" date="2020-06" db="EMBL/GenBank/DDBJ databases">
        <title>Draft genomic sequence of Geomonas sp. Red330.</title>
        <authorList>
            <person name="Itoh H."/>
            <person name="Zhenxing X."/>
            <person name="Ushijima N."/>
            <person name="Masuda Y."/>
            <person name="Shiratori Y."/>
            <person name="Senoo K."/>
        </authorList>
    </citation>
    <scope>NUCLEOTIDE SEQUENCE [LARGE SCALE GENOMIC DNA]</scope>
    <source>
        <strain evidence="10">Red330</strain>
    </source>
</reference>
<dbReference type="Gene3D" id="3.30.70.580">
    <property type="entry name" value="Pseudouridine synthase I, catalytic domain, N-terminal subdomain"/>
    <property type="match status" value="1"/>
</dbReference>
<feature type="domain" description="Pseudouridine synthase I TruA alpha/beta" evidence="8">
    <location>
        <begin position="8"/>
        <end position="99"/>
    </location>
</feature>
<dbReference type="FunFam" id="3.30.70.580:FF:000001">
    <property type="entry name" value="tRNA pseudouridine synthase A"/>
    <property type="match status" value="1"/>
</dbReference>
<dbReference type="EC" id="5.4.99.12" evidence="4"/>
<evidence type="ECO:0000256" key="7">
    <source>
        <dbReference type="RuleBase" id="RU003792"/>
    </source>
</evidence>
<evidence type="ECO:0000256" key="4">
    <source>
        <dbReference type="HAMAP-Rule" id="MF_00171"/>
    </source>
</evidence>
<comment type="function">
    <text evidence="4">Formation of pseudouridine at positions 38, 39 and 40 in the anticodon stem and loop of transfer RNAs.</text>
</comment>
<dbReference type="Pfam" id="PF01416">
    <property type="entry name" value="PseudoU_synth_1"/>
    <property type="match status" value="2"/>
</dbReference>
<organism evidence="9 10">
    <name type="scientific">Geomonas silvestris</name>
    <dbReference type="NCBI Taxonomy" id="2740184"/>
    <lineage>
        <taxon>Bacteria</taxon>
        <taxon>Pseudomonadati</taxon>
        <taxon>Thermodesulfobacteriota</taxon>
        <taxon>Desulfuromonadia</taxon>
        <taxon>Geobacterales</taxon>
        <taxon>Geobacteraceae</taxon>
        <taxon>Geomonas</taxon>
    </lineage>
</organism>
<evidence type="ECO:0000313" key="10">
    <source>
        <dbReference type="Proteomes" id="UP000556026"/>
    </source>
</evidence>
<dbReference type="EMBL" id="BLXX01000021">
    <property type="protein sequence ID" value="GFO61873.1"/>
    <property type="molecule type" value="Genomic_DNA"/>
</dbReference>
<dbReference type="Proteomes" id="UP000556026">
    <property type="component" value="Unassembled WGS sequence"/>
</dbReference>
<evidence type="ECO:0000256" key="2">
    <source>
        <dbReference type="ARBA" id="ARBA00022694"/>
    </source>
</evidence>
<comment type="catalytic activity">
    <reaction evidence="4 7">
        <text>uridine(38/39/40) in tRNA = pseudouridine(38/39/40) in tRNA</text>
        <dbReference type="Rhea" id="RHEA:22376"/>
        <dbReference type="Rhea" id="RHEA-COMP:10085"/>
        <dbReference type="Rhea" id="RHEA-COMP:10087"/>
        <dbReference type="ChEBI" id="CHEBI:65314"/>
        <dbReference type="ChEBI" id="CHEBI:65315"/>
        <dbReference type="EC" id="5.4.99.12"/>
    </reaction>
</comment>
<dbReference type="AlphaFoldDB" id="A0A6V8MQ81"/>
<dbReference type="InterPro" id="IPR020103">
    <property type="entry name" value="PsdUridine_synth_cat_dom_sf"/>
</dbReference>
<dbReference type="NCBIfam" id="TIGR00071">
    <property type="entry name" value="hisT_truA"/>
    <property type="match status" value="1"/>
</dbReference>
<accession>A0A6V8MQ81</accession>
<evidence type="ECO:0000313" key="9">
    <source>
        <dbReference type="EMBL" id="GFO61873.1"/>
    </source>
</evidence>
<evidence type="ECO:0000256" key="6">
    <source>
        <dbReference type="PIRSR" id="PIRSR001430-2"/>
    </source>
</evidence>
<dbReference type="Gene3D" id="3.30.70.660">
    <property type="entry name" value="Pseudouridine synthase I, catalytic domain, C-terminal subdomain"/>
    <property type="match status" value="1"/>
</dbReference>
<keyword evidence="10" id="KW-1185">Reference proteome</keyword>
<proteinExistence type="inferred from homology"/>
<evidence type="ECO:0000256" key="1">
    <source>
        <dbReference type="ARBA" id="ARBA00009375"/>
    </source>
</evidence>
<dbReference type="PANTHER" id="PTHR11142:SF0">
    <property type="entry name" value="TRNA PSEUDOURIDINE SYNTHASE-LIKE 1"/>
    <property type="match status" value="1"/>
</dbReference>
<dbReference type="InterPro" id="IPR020095">
    <property type="entry name" value="PsdUridine_synth_TruA_C"/>
</dbReference>
<name>A0A6V8MQ81_9BACT</name>
<evidence type="ECO:0000256" key="5">
    <source>
        <dbReference type="PIRSR" id="PIRSR001430-1"/>
    </source>
</evidence>
<evidence type="ECO:0000256" key="3">
    <source>
        <dbReference type="ARBA" id="ARBA00023235"/>
    </source>
</evidence>
<dbReference type="HAMAP" id="MF_00171">
    <property type="entry name" value="TruA"/>
    <property type="match status" value="1"/>
</dbReference>
<feature type="domain" description="Pseudouridine synthase I TruA alpha/beta" evidence="8">
    <location>
        <begin position="143"/>
        <end position="245"/>
    </location>
</feature>
<dbReference type="GO" id="GO:0003723">
    <property type="term" value="F:RNA binding"/>
    <property type="evidence" value="ECO:0007669"/>
    <property type="project" value="InterPro"/>
</dbReference>
<dbReference type="InterPro" id="IPR020097">
    <property type="entry name" value="PsdUridine_synth_TruA_a/b_dom"/>
</dbReference>
<keyword evidence="2 4" id="KW-0819">tRNA processing</keyword>
<dbReference type="PIRSF" id="PIRSF001430">
    <property type="entry name" value="tRNA_psdUrid_synth"/>
    <property type="match status" value="1"/>
</dbReference>
<sequence>MRHIKLTIEYEGTAYAGWQVQPNGLTVQEVVEGALAQMLGMPTKLRSSGRTDAGVHARGMVACFNTEKALPLRAFREGLNTHLPPDIAVREACEVPLAFNPRSDASSKHYRYSILLDPLRSPLARHVAWRIGAKLDLGAMRAAAAHFVGEHDFNAFRASNCAAKTTVRTIYSVDLVREGSWLHIDVNGNGFLKNMVRVMVGTLVEVGLGKRPPEDVAHLLVARDRQVSGQTAPPHGLCLMRVFYPEDSLS</sequence>
<protein>
    <recommendedName>
        <fullName evidence="4">tRNA pseudouridine synthase A</fullName>
        <ecNumber evidence="4">5.4.99.12</ecNumber>
    </recommendedName>
    <alternativeName>
        <fullName evidence="4">tRNA pseudouridine(38-40) synthase</fullName>
    </alternativeName>
    <alternativeName>
        <fullName evidence="4">tRNA pseudouridylate synthase I</fullName>
    </alternativeName>
    <alternativeName>
        <fullName evidence="4">tRNA-uridine isomerase I</fullName>
    </alternativeName>
</protein>
<evidence type="ECO:0000259" key="8">
    <source>
        <dbReference type="Pfam" id="PF01416"/>
    </source>
</evidence>
<dbReference type="GO" id="GO:0160147">
    <property type="term" value="F:tRNA pseudouridine(38-40) synthase activity"/>
    <property type="evidence" value="ECO:0007669"/>
    <property type="project" value="UniProtKB-EC"/>
</dbReference>
<dbReference type="SUPFAM" id="SSF55120">
    <property type="entry name" value="Pseudouridine synthase"/>
    <property type="match status" value="1"/>
</dbReference>
<comment type="similarity">
    <text evidence="1 4 7">Belongs to the tRNA pseudouridine synthase TruA family.</text>
</comment>
<dbReference type="CDD" id="cd02570">
    <property type="entry name" value="PseudoU_synth_EcTruA"/>
    <property type="match status" value="1"/>
</dbReference>
<keyword evidence="3 4" id="KW-0413">Isomerase</keyword>